<organism evidence="3 4">
    <name type="scientific">Candidatus Desulfacyla euxinica</name>
    <dbReference type="NCBI Taxonomy" id="2841693"/>
    <lineage>
        <taxon>Bacteria</taxon>
        <taxon>Deltaproteobacteria</taxon>
        <taxon>Candidatus Desulfacyla</taxon>
    </lineage>
</organism>
<name>A0A8J6T6W8_9DELT</name>
<evidence type="ECO:0000259" key="2">
    <source>
        <dbReference type="Pfam" id="PF00534"/>
    </source>
</evidence>
<dbReference type="CDD" id="cd03801">
    <property type="entry name" value="GT4_PimA-like"/>
    <property type="match status" value="1"/>
</dbReference>
<reference evidence="3 4" key="1">
    <citation type="submission" date="2020-08" db="EMBL/GenBank/DDBJ databases">
        <title>Bridging the membrane lipid divide: bacteria of the FCB group superphylum have the potential to synthesize archaeal ether lipids.</title>
        <authorList>
            <person name="Villanueva L."/>
            <person name="Von Meijenfeldt F.A.B."/>
            <person name="Westbye A.B."/>
            <person name="Yadav S."/>
            <person name="Hopmans E.C."/>
            <person name="Dutilh B.E."/>
            <person name="Sinninghe Damste J.S."/>
        </authorList>
    </citation>
    <scope>NUCLEOTIDE SEQUENCE [LARGE SCALE GENOMIC DNA]</scope>
    <source>
        <strain evidence="3">NIOZ-UU27</strain>
    </source>
</reference>
<sequence length="363" mass="40910">MKIAYVLESSALFGGVKVVLRQAEALLKRGHHSVVISLEKYPSWFDGHILFKEEDPLYRKVVKKLDQTIGTFPRLTLPLYLKLLKSFEQIFVTSPRLLLILYDCPDVRNKLWHLTQGYEGDCLEAIPHMLLLEKAYSLPVPKITISENLADRLTLMFPGNYFFSVGQGLEHDYFFPRGTNSDENFQKVDRVFLVGPLNTSIKQIRKGLHAFDLARKQNPALKLVRISTVDTQYEEEALIGPIKEYHVHISPAKVGEVLRSGNGILISPSGPGEGFGLSALEAMACGVPTVLTDIPSYKSFSEPCDYAKFVPDDVNFLATALRCLMEDSHERQRLIVRGLEVAGEFSYDSVARNVEKILFNSME</sequence>
<keyword evidence="1" id="KW-0808">Transferase</keyword>
<dbReference type="Gene3D" id="3.40.50.11090">
    <property type="match status" value="1"/>
</dbReference>
<dbReference type="Proteomes" id="UP000650524">
    <property type="component" value="Unassembled WGS sequence"/>
</dbReference>
<dbReference type="PANTHER" id="PTHR46401:SF2">
    <property type="entry name" value="GLYCOSYLTRANSFERASE WBBK-RELATED"/>
    <property type="match status" value="1"/>
</dbReference>
<evidence type="ECO:0000256" key="1">
    <source>
        <dbReference type="ARBA" id="ARBA00022679"/>
    </source>
</evidence>
<dbReference type="GO" id="GO:0016757">
    <property type="term" value="F:glycosyltransferase activity"/>
    <property type="evidence" value="ECO:0007669"/>
    <property type="project" value="InterPro"/>
</dbReference>
<gene>
    <name evidence="3" type="ORF">H8E19_02865</name>
</gene>
<dbReference type="AlphaFoldDB" id="A0A8J6T6W8"/>
<protein>
    <submittedName>
        <fullName evidence="3">Glycosyltransferase family 4 protein</fullName>
    </submittedName>
</protein>
<dbReference type="Gene3D" id="3.40.50.2000">
    <property type="entry name" value="Glycogen Phosphorylase B"/>
    <property type="match status" value="1"/>
</dbReference>
<dbReference type="Pfam" id="PF00534">
    <property type="entry name" value="Glycos_transf_1"/>
    <property type="match status" value="1"/>
</dbReference>
<feature type="domain" description="Glycosyl transferase family 1" evidence="2">
    <location>
        <begin position="192"/>
        <end position="337"/>
    </location>
</feature>
<dbReference type="EMBL" id="JACNJD010000124">
    <property type="protein sequence ID" value="MBC8176319.1"/>
    <property type="molecule type" value="Genomic_DNA"/>
</dbReference>
<dbReference type="PANTHER" id="PTHR46401">
    <property type="entry name" value="GLYCOSYLTRANSFERASE WBBK-RELATED"/>
    <property type="match status" value="1"/>
</dbReference>
<comment type="caution">
    <text evidence="3">The sequence shown here is derived from an EMBL/GenBank/DDBJ whole genome shotgun (WGS) entry which is preliminary data.</text>
</comment>
<proteinExistence type="predicted"/>
<evidence type="ECO:0000313" key="4">
    <source>
        <dbReference type="Proteomes" id="UP000650524"/>
    </source>
</evidence>
<accession>A0A8J6T6W8</accession>
<dbReference type="InterPro" id="IPR001296">
    <property type="entry name" value="Glyco_trans_1"/>
</dbReference>
<dbReference type="SUPFAM" id="SSF53756">
    <property type="entry name" value="UDP-Glycosyltransferase/glycogen phosphorylase"/>
    <property type="match status" value="1"/>
</dbReference>
<evidence type="ECO:0000313" key="3">
    <source>
        <dbReference type="EMBL" id="MBC8176319.1"/>
    </source>
</evidence>